<comment type="catalytic activity">
    <reaction evidence="1 10 11">
        <text>D-ribulose 5-phosphate = D-xylulose 5-phosphate</text>
        <dbReference type="Rhea" id="RHEA:13677"/>
        <dbReference type="ChEBI" id="CHEBI:57737"/>
        <dbReference type="ChEBI" id="CHEBI:58121"/>
        <dbReference type="EC" id="5.1.3.1"/>
    </reaction>
</comment>
<dbReference type="HAMAP" id="MF_02227">
    <property type="entry name" value="RPE"/>
    <property type="match status" value="1"/>
</dbReference>
<comment type="cofactor">
    <cofactor evidence="4">
        <name>Zn(2+)</name>
        <dbReference type="ChEBI" id="CHEBI:29105"/>
    </cofactor>
</comment>
<dbReference type="InterPro" id="IPR013785">
    <property type="entry name" value="Aldolase_TIM"/>
</dbReference>
<proteinExistence type="inferred from homology"/>
<dbReference type="PIRSF" id="PIRSF001461">
    <property type="entry name" value="RPE"/>
    <property type="match status" value="1"/>
</dbReference>
<dbReference type="InterPro" id="IPR000056">
    <property type="entry name" value="Ribul_P_3_epim-like"/>
</dbReference>
<gene>
    <name evidence="10" type="primary">rpe</name>
    <name evidence="15" type="ORF">IV53_GL000552</name>
</gene>
<evidence type="ECO:0000256" key="8">
    <source>
        <dbReference type="ARBA" id="ARBA00022723"/>
    </source>
</evidence>
<comment type="function">
    <text evidence="10">Catalyzes the reversible epimerization of D-ribulose 5-phosphate to D-xylulose 5-phosphate.</text>
</comment>
<evidence type="ECO:0000256" key="6">
    <source>
        <dbReference type="ARBA" id="ARBA00009541"/>
    </source>
</evidence>
<dbReference type="OrthoDB" id="1645589at2"/>
<dbReference type="InterPro" id="IPR011060">
    <property type="entry name" value="RibuloseP-bd_barrel"/>
</dbReference>
<evidence type="ECO:0000256" key="14">
    <source>
        <dbReference type="PIRSR" id="PIRSR001461-3"/>
    </source>
</evidence>
<dbReference type="PATRIC" id="fig|1122146.4.peg.567"/>
<feature type="active site" description="Proton donor" evidence="10 12">
    <location>
        <position position="173"/>
    </location>
</feature>
<keyword evidence="13" id="KW-0464">Manganese</keyword>
<feature type="binding site" evidence="10 13">
    <location>
        <position position="33"/>
    </location>
    <ligand>
        <name>a divalent metal cation</name>
        <dbReference type="ChEBI" id="CHEBI:60240"/>
    </ligand>
</feature>
<sequence length="220" mass="24009">MKIAPSILSANFAELAKDVQVVEEAGAEYLHIDIMDGHFVPNLTFGAKLVKDLRPYSKMVFDCHLMVDNPEEVIPDYVDAGADIIGVHYEATPHLHRALDMIKKAGVKAEVVINPGTPVSVLSEVLGMVDQVLVMTVDPGFGGQKFLPETMDKVRELVRIREEKGYTYEIEVDGGVKDHTIKDCAAAGVDVAVAGSYVFDAENPAEKIDTLRLSANEVEI</sequence>
<dbReference type="EC" id="5.1.3.1" evidence="7 10"/>
<comment type="cofactor">
    <cofactor evidence="5">
        <name>Fe(2+)</name>
        <dbReference type="ChEBI" id="CHEBI:29033"/>
    </cofactor>
</comment>
<evidence type="ECO:0000256" key="13">
    <source>
        <dbReference type="PIRSR" id="PIRSR001461-2"/>
    </source>
</evidence>
<feature type="binding site" evidence="10 13">
    <location>
        <position position="31"/>
    </location>
    <ligand>
        <name>a divalent metal cation</name>
        <dbReference type="ChEBI" id="CHEBI:60240"/>
    </ligand>
</feature>
<dbReference type="SUPFAM" id="SSF51366">
    <property type="entry name" value="Ribulose-phoshate binding barrel"/>
    <property type="match status" value="1"/>
</dbReference>
<evidence type="ECO:0000313" key="15">
    <source>
        <dbReference type="EMBL" id="KRN88587.1"/>
    </source>
</evidence>
<dbReference type="GO" id="GO:0004750">
    <property type="term" value="F:D-ribulose-phosphate 3-epimerase activity"/>
    <property type="evidence" value="ECO:0007669"/>
    <property type="project" value="UniProtKB-UniRule"/>
</dbReference>
<comment type="cofactor">
    <cofactor evidence="3">
        <name>Co(2+)</name>
        <dbReference type="ChEBI" id="CHEBI:48828"/>
    </cofactor>
</comment>
<dbReference type="RefSeq" id="WP_027106995.1">
    <property type="nucleotide sequence ID" value="NZ_JQBZ01000025.1"/>
</dbReference>
<dbReference type="PROSITE" id="PS01085">
    <property type="entry name" value="RIBUL_P_3_EPIMER_1"/>
    <property type="match status" value="1"/>
</dbReference>
<comment type="cofactor">
    <cofactor evidence="2">
        <name>Mn(2+)</name>
        <dbReference type="ChEBI" id="CHEBI:29035"/>
    </cofactor>
</comment>
<evidence type="ECO:0000313" key="16">
    <source>
        <dbReference type="Proteomes" id="UP000051500"/>
    </source>
</evidence>
<keyword evidence="10 11" id="KW-0119">Carbohydrate metabolism</keyword>
<dbReference type="GO" id="GO:0019323">
    <property type="term" value="P:pentose catabolic process"/>
    <property type="evidence" value="ECO:0007669"/>
    <property type="project" value="UniProtKB-UniRule"/>
</dbReference>
<keyword evidence="9 10" id="KW-0413">Isomerase</keyword>
<keyword evidence="8 10" id="KW-0479">Metal-binding</keyword>
<feature type="binding site" evidence="10 14">
    <location>
        <begin position="140"/>
        <end position="143"/>
    </location>
    <ligand>
        <name>substrate</name>
    </ligand>
</feature>
<feature type="binding site" evidence="10 14">
    <location>
        <position position="64"/>
    </location>
    <ligand>
        <name>substrate</name>
    </ligand>
</feature>
<feature type="binding site" evidence="10 13">
    <location>
        <position position="173"/>
    </location>
    <ligand>
        <name>a divalent metal cation</name>
        <dbReference type="ChEBI" id="CHEBI:60240"/>
    </ligand>
</feature>
<dbReference type="Pfam" id="PF00834">
    <property type="entry name" value="Ribul_P_3_epim"/>
    <property type="match status" value="1"/>
</dbReference>
<feature type="active site" description="Proton acceptor" evidence="10 12">
    <location>
        <position position="33"/>
    </location>
</feature>
<keyword evidence="13" id="KW-0170">Cobalt</keyword>
<evidence type="ECO:0000256" key="3">
    <source>
        <dbReference type="ARBA" id="ARBA00001941"/>
    </source>
</evidence>
<dbReference type="PANTHER" id="PTHR11749">
    <property type="entry name" value="RIBULOSE-5-PHOSPHATE-3-EPIMERASE"/>
    <property type="match status" value="1"/>
</dbReference>
<keyword evidence="13" id="KW-0862">Zinc</keyword>
<dbReference type="GO" id="GO:0046872">
    <property type="term" value="F:metal ion binding"/>
    <property type="evidence" value="ECO:0007669"/>
    <property type="project" value="UniProtKB-UniRule"/>
</dbReference>
<organism evidence="15 16">
    <name type="scientific">Ligilactobacillus ceti DSM 22408</name>
    <dbReference type="NCBI Taxonomy" id="1122146"/>
    <lineage>
        <taxon>Bacteria</taxon>
        <taxon>Bacillati</taxon>
        <taxon>Bacillota</taxon>
        <taxon>Bacilli</taxon>
        <taxon>Lactobacillales</taxon>
        <taxon>Lactobacillaceae</taxon>
        <taxon>Ligilactobacillus</taxon>
    </lineage>
</organism>
<dbReference type="CDD" id="cd00429">
    <property type="entry name" value="RPE"/>
    <property type="match status" value="1"/>
</dbReference>
<dbReference type="AlphaFoldDB" id="A0A0R2KH35"/>
<dbReference type="NCBIfam" id="NF004076">
    <property type="entry name" value="PRK05581.1-4"/>
    <property type="match status" value="1"/>
</dbReference>
<dbReference type="FunFam" id="3.20.20.70:FF:000004">
    <property type="entry name" value="Ribulose-phosphate 3-epimerase"/>
    <property type="match status" value="1"/>
</dbReference>
<evidence type="ECO:0000256" key="7">
    <source>
        <dbReference type="ARBA" id="ARBA00013188"/>
    </source>
</evidence>
<evidence type="ECO:0000256" key="9">
    <source>
        <dbReference type="ARBA" id="ARBA00023235"/>
    </source>
</evidence>
<comment type="pathway">
    <text evidence="10">Carbohydrate degradation.</text>
</comment>
<keyword evidence="16" id="KW-1185">Reference proteome</keyword>
<dbReference type="InterPro" id="IPR026019">
    <property type="entry name" value="Ribul_P_3_epim"/>
</dbReference>
<dbReference type="NCBIfam" id="TIGR01163">
    <property type="entry name" value="rpe"/>
    <property type="match status" value="1"/>
</dbReference>
<dbReference type="EMBL" id="JQBZ01000025">
    <property type="protein sequence ID" value="KRN88587.1"/>
    <property type="molecule type" value="Genomic_DNA"/>
</dbReference>
<dbReference type="eggNOG" id="COG0036">
    <property type="taxonomic scope" value="Bacteria"/>
</dbReference>
<evidence type="ECO:0000256" key="1">
    <source>
        <dbReference type="ARBA" id="ARBA00001782"/>
    </source>
</evidence>
<feature type="binding site" evidence="10">
    <location>
        <begin position="173"/>
        <end position="175"/>
    </location>
    <ligand>
        <name>substrate</name>
    </ligand>
</feature>
<evidence type="ECO:0000256" key="10">
    <source>
        <dbReference type="HAMAP-Rule" id="MF_02227"/>
    </source>
</evidence>
<reference evidence="15 16" key="1">
    <citation type="journal article" date="2015" name="Genome Announc.">
        <title>Expanding the biotechnology potential of lactobacilli through comparative genomics of 213 strains and associated genera.</title>
        <authorList>
            <person name="Sun Z."/>
            <person name="Harris H.M."/>
            <person name="McCann A."/>
            <person name="Guo C."/>
            <person name="Argimon S."/>
            <person name="Zhang W."/>
            <person name="Yang X."/>
            <person name="Jeffery I.B."/>
            <person name="Cooney J.C."/>
            <person name="Kagawa T.F."/>
            <person name="Liu W."/>
            <person name="Song Y."/>
            <person name="Salvetti E."/>
            <person name="Wrobel A."/>
            <person name="Rasinkangas P."/>
            <person name="Parkhill J."/>
            <person name="Rea M.C."/>
            <person name="O'Sullivan O."/>
            <person name="Ritari J."/>
            <person name="Douillard F.P."/>
            <person name="Paul Ross R."/>
            <person name="Yang R."/>
            <person name="Briner A.E."/>
            <person name="Felis G.E."/>
            <person name="de Vos W.M."/>
            <person name="Barrangou R."/>
            <person name="Klaenhammer T.R."/>
            <person name="Caufield P.W."/>
            <person name="Cui Y."/>
            <person name="Zhang H."/>
            <person name="O'Toole P.W."/>
        </authorList>
    </citation>
    <scope>NUCLEOTIDE SEQUENCE [LARGE SCALE GENOMIC DNA]</scope>
    <source>
        <strain evidence="15 16">DSM 22408</strain>
    </source>
</reference>
<dbReference type="STRING" id="1122146.IV53_GL000552"/>
<feature type="binding site" evidence="10 14">
    <location>
        <begin position="195"/>
        <end position="196"/>
    </location>
    <ligand>
        <name>substrate</name>
    </ligand>
</feature>
<dbReference type="GO" id="GO:0006098">
    <property type="term" value="P:pentose-phosphate shunt"/>
    <property type="evidence" value="ECO:0007669"/>
    <property type="project" value="UniProtKB-UniRule"/>
</dbReference>
<comment type="cofactor">
    <cofactor evidence="10 13">
        <name>a divalent metal cation</name>
        <dbReference type="ChEBI" id="CHEBI:60240"/>
    </cofactor>
    <text evidence="10 13">Binds 1 divalent metal cation per subunit.</text>
</comment>
<dbReference type="Proteomes" id="UP000051500">
    <property type="component" value="Unassembled WGS sequence"/>
</dbReference>
<dbReference type="Gene3D" id="3.20.20.70">
    <property type="entry name" value="Aldolase class I"/>
    <property type="match status" value="1"/>
</dbReference>
<comment type="similarity">
    <text evidence="6 10 11">Belongs to the ribulose-phosphate 3-epimerase family.</text>
</comment>
<accession>A0A0R2KH35</accession>
<evidence type="ECO:0000256" key="4">
    <source>
        <dbReference type="ARBA" id="ARBA00001947"/>
    </source>
</evidence>
<feature type="binding site" evidence="10 13">
    <location>
        <position position="64"/>
    </location>
    <ligand>
        <name>a divalent metal cation</name>
        <dbReference type="ChEBI" id="CHEBI:60240"/>
    </ligand>
</feature>
<evidence type="ECO:0000256" key="11">
    <source>
        <dbReference type="PIRNR" id="PIRNR001461"/>
    </source>
</evidence>
<evidence type="ECO:0000256" key="5">
    <source>
        <dbReference type="ARBA" id="ARBA00001954"/>
    </source>
</evidence>
<comment type="caution">
    <text evidence="15">The sequence shown here is derived from an EMBL/GenBank/DDBJ whole genome shotgun (WGS) entry which is preliminary data.</text>
</comment>
<feature type="binding site" evidence="14">
    <location>
        <position position="175"/>
    </location>
    <ligand>
        <name>substrate</name>
    </ligand>
</feature>
<name>A0A0R2KH35_9LACO</name>
<protein>
    <recommendedName>
        <fullName evidence="7 10">Ribulose-phosphate 3-epimerase</fullName>
        <ecNumber evidence="7 10">5.1.3.1</ecNumber>
    </recommendedName>
</protein>
<dbReference type="PROSITE" id="PS01086">
    <property type="entry name" value="RIBUL_P_3_EPIMER_2"/>
    <property type="match status" value="1"/>
</dbReference>
<feature type="binding site" evidence="10 14">
    <location>
        <position position="6"/>
    </location>
    <ligand>
        <name>substrate</name>
    </ligand>
</feature>
<evidence type="ECO:0000256" key="12">
    <source>
        <dbReference type="PIRSR" id="PIRSR001461-1"/>
    </source>
</evidence>
<dbReference type="GO" id="GO:0005737">
    <property type="term" value="C:cytoplasm"/>
    <property type="evidence" value="ECO:0007669"/>
    <property type="project" value="UniProtKB-ARBA"/>
</dbReference>
<evidence type="ECO:0000256" key="2">
    <source>
        <dbReference type="ARBA" id="ARBA00001936"/>
    </source>
</evidence>